<evidence type="ECO:0000313" key="5">
    <source>
        <dbReference type="EMBL" id="CCQ44097.1"/>
    </source>
</evidence>
<dbReference type="AlphaFoldDB" id="A0A024GWV5"/>
<dbReference type="InterPro" id="IPR011611">
    <property type="entry name" value="PfkB_dom"/>
</dbReference>
<dbReference type="PANTHER" id="PTHR43320:SF3">
    <property type="entry name" value="CARBOHYDRATE KINASE PFKB DOMAIN-CONTAINING PROTEIN"/>
    <property type="match status" value="1"/>
</dbReference>
<protein>
    <submittedName>
        <fullName evidence="5">PfkB carbohydrate kinase family protein</fullName>
    </submittedName>
</protein>
<sequence>MMVSILTARDNVVDCYLDEGQVFAGGNALNVAVHARRAGARTAYAGTVGTDPAGAFIQSSLAREGVSTDFLQVRPGSTAYCVIERNDGDRVFREVGLGVSQAAYDGGFLSPSSGFDAVHLSVSSLLEDLALELASLSRLSFDFSTNRDAALLTAVAPHCYLASFSGGDLARPEALDLARQATALGATWALVTRGAEGAVLAGREHTCEVPAANTTLVDTLGAGDTFIATVLTGLLKAANPHEALARASEASARTCSRLGAFGEGESLTAVPLPAG</sequence>
<accession>A0A024GWV5</accession>
<dbReference type="PANTHER" id="PTHR43320">
    <property type="entry name" value="SUGAR KINASE"/>
    <property type="match status" value="1"/>
</dbReference>
<evidence type="ECO:0000313" key="6">
    <source>
        <dbReference type="Proteomes" id="UP000035722"/>
    </source>
</evidence>
<keyword evidence="6" id="KW-1185">Reference proteome</keyword>
<proteinExistence type="inferred from homology"/>
<keyword evidence="2" id="KW-0808">Transferase</keyword>
<dbReference type="STRING" id="861266.ARTSIC4J27_19"/>
<evidence type="ECO:0000256" key="1">
    <source>
        <dbReference type="ARBA" id="ARBA00010688"/>
    </source>
</evidence>
<dbReference type="Gene3D" id="3.40.1190.20">
    <property type="match status" value="1"/>
</dbReference>
<dbReference type="Pfam" id="PF00294">
    <property type="entry name" value="PfkB"/>
    <property type="match status" value="1"/>
</dbReference>
<dbReference type="InterPro" id="IPR052700">
    <property type="entry name" value="Carb_kinase_PfkB-like"/>
</dbReference>
<name>A0A024GWV5_9MICC</name>
<feature type="domain" description="Carbohydrate kinase PfkB" evidence="4">
    <location>
        <begin position="18"/>
        <end position="260"/>
    </location>
</feature>
<dbReference type="SUPFAM" id="SSF53613">
    <property type="entry name" value="Ribokinase-like"/>
    <property type="match status" value="1"/>
</dbReference>
<gene>
    <name evidence="5" type="primary">frlD</name>
    <name evidence="5" type="ORF">ARTSIC4J27_19</name>
</gene>
<dbReference type="Proteomes" id="UP000035722">
    <property type="component" value="Unassembled WGS sequence"/>
</dbReference>
<dbReference type="GO" id="GO:0016301">
    <property type="term" value="F:kinase activity"/>
    <property type="evidence" value="ECO:0007669"/>
    <property type="project" value="UniProtKB-KW"/>
</dbReference>
<dbReference type="InterPro" id="IPR029056">
    <property type="entry name" value="Ribokinase-like"/>
</dbReference>
<dbReference type="EMBL" id="CAQI01000024">
    <property type="protein sequence ID" value="CCQ44097.1"/>
    <property type="molecule type" value="Genomic_DNA"/>
</dbReference>
<evidence type="ECO:0000259" key="4">
    <source>
        <dbReference type="Pfam" id="PF00294"/>
    </source>
</evidence>
<evidence type="ECO:0000256" key="2">
    <source>
        <dbReference type="ARBA" id="ARBA00022679"/>
    </source>
</evidence>
<organism evidence="5 6">
    <name type="scientific">Pseudarthrobacter siccitolerans</name>
    <dbReference type="NCBI Taxonomy" id="861266"/>
    <lineage>
        <taxon>Bacteria</taxon>
        <taxon>Bacillati</taxon>
        <taxon>Actinomycetota</taxon>
        <taxon>Actinomycetes</taxon>
        <taxon>Micrococcales</taxon>
        <taxon>Micrococcaceae</taxon>
        <taxon>Pseudarthrobacter</taxon>
    </lineage>
</organism>
<comment type="similarity">
    <text evidence="1">Belongs to the carbohydrate kinase PfkB family.</text>
</comment>
<comment type="caution">
    <text evidence="5">The sequence shown here is derived from an EMBL/GenBank/DDBJ whole genome shotgun (WGS) entry which is preliminary data.</text>
</comment>
<evidence type="ECO:0000256" key="3">
    <source>
        <dbReference type="ARBA" id="ARBA00022777"/>
    </source>
</evidence>
<keyword evidence="3 5" id="KW-0418">Kinase</keyword>
<reference evidence="6" key="1">
    <citation type="journal article" date="2014" name="Genome Announc.">
        <title>Genome Sequence of Arthrobacter siccitolerans 4J27, a Xeroprotectant-Producing Desiccation-Tolerant Microorganism.</title>
        <authorList>
            <person name="Manzanera M."/>
            <person name="Santa-Cruz-Calvo L."/>
            <person name="Vilchez J.I."/>
            <person name="Garcia-Fontana C."/>
            <person name="Silva-Castro G.A."/>
            <person name="Calvo C."/>
            <person name="Gonzalez-Lopez J."/>
        </authorList>
    </citation>
    <scope>NUCLEOTIDE SEQUENCE [LARGE SCALE GENOMIC DNA]</scope>
    <source>
        <strain evidence="6">4J27</strain>
    </source>
</reference>